<dbReference type="Proteomes" id="UP000001508">
    <property type="component" value="Chromosome"/>
</dbReference>
<dbReference type="OrthoDB" id="5470339at2"/>
<dbReference type="GO" id="GO:0005524">
    <property type="term" value="F:ATP binding"/>
    <property type="evidence" value="ECO:0007669"/>
    <property type="project" value="InterPro"/>
</dbReference>
<dbReference type="InterPro" id="IPR010921">
    <property type="entry name" value="Trp_repressor/repl_initiator"/>
</dbReference>
<evidence type="ECO:0008006" key="5">
    <source>
        <dbReference type="Google" id="ProtNLM"/>
    </source>
</evidence>
<dbReference type="eggNOG" id="COG0593">
    <property type="taxonomic scope" value="Bacteria"/>
</dbReference>
<reference evidence="4" key="1">
    <citation type="submission" date="2010-02" db="EMBL/GenBank/DDBJ databases">
        <title>Complete sequence of Desulfurivibrio alkaliphilus AHT2.</title>
        <authorList>
            <consortium name="US DOE Joint Genome Institute"/>
            <person name="Pitluck S."/>
            <person name="Chertkov O."/>
            <person name="Detter J.C."/>
            <person name="Han C."/>
            <person name="Tapia R."/>
            <person name="Larimer F."/>
            <person name="Land M."/>
            <person name="Hauser L."/>
            <person name="Kyrpides N."/>
            <person name="Mikhailova N."/>
            <person name="Sorokin D.Y."/>
            <person name="Muyzer G."/>
            <person name="Woyke T."/>
        </authorList>
    </citation>
    <scope>NUCLEOTIDE SEQUENCE [LARGE SCALE GENOMIC DNA]</scope>
    <source>
        <strain evidence="4">DSM 19089 / UNIQEM U267 / AHT2</strain>
    </source>
</reference>
<dbReference type="InterPro" id="IPR013159">
    <property type="entry name" value="DnaA_C"/>
</dbReference>
<dbReference type="InterPro" id="IPR036515">
    <property type="entry name" value="Transposase_17_sf"/>
</dbReference>
<dbReference type="GO" id="GO:0006275">
    <property type="term" value="P:regulation of DNA replication"/>
    <property type="evidence" value="ECO:0007669"/>
    <property type="project" value="InterPro"/>
</dbReference>
<dbReference type="RefSeq" id="WP_013164011.1">
    <property type="nucleotide sequence ID" value="NC_014216.1"/>
</dbReference>
<dbReference type="SUPFAM" id="SSF48295">
    <property type="entry name" value="TrpR-like"/>
    <property type="match status" value="1"/>
</dbReference>
<dbReference type="EMBL" id="CP001940">
    <property type="protein sequence ID" value="ADH86488.1"/>
    <property type="molecule type" value="Genomic_DNA"/>
</dbReference>
<dbReference type="GO" id="GO:0043565">
    <property type="term" value="F:sequence-specific DNA binding"/>
    <property type="evidence" value="ECO:0007669"/>
    <property type="project" value="InterPro"/>
</dbReference>
<dbReference type="HOGENOM" id="CLU_068226_0_0_7"/>
<feature type="domain" description="Transposase IS200-like" evidence="2">
    <location>
        <begin position="9"/>
        <end position="123"/>
    </location>
</feature>
<dbReference type="Gene3D" id="1.10.1750.10">
    <property type="match status" value="1"/>
</dbReference>
<dbReference type="PANTHER" id="PTHR34322">
    <property type="entry name" value="TRANSPOSASE, Y1_TNP DOMAIN-CONTAINING"/>
    <property type="match status" value="1"/>
</dbReference>
<feature type="domain" description="Chromosomal replication initiator DnaA C-terminal" evidence="1">
    <location>
        <begin position="230"/>
        <end position="298"/>
    </location>
</feature>
<gene>
    <name evidence="3" type="ordered locus">DaAHT2_1797</name>
</gene>
<dbReference type="KEGG" id="dak:DaAHT2_1797"/>
<name>D6Z4L3_DESAT</name>
<sequence length="320" mass="36844">MARPLRIEYEGAWYHVMNRGRGRCVTFPADEAYRAFLDTMAEAVERFKLEVHAYCLMPNHYHLLVRTPLGNLSRIMRHIDGLYTQRHNRLFNTDGSLFRGRYKAILVEAEAYLVSLSRYIHRNPVAGDTPLVKELQDWPWSSYPVYAGHLAPPPWLVLDDILNGVDIHDFAARYQSMVASGKEDAVDVFHARERQGPILGGDAFRARVLAERRRPPEVPLRQAQARPLQHPEALLRATAAWFDLEVEHILARGHTGATEARPFAMWLCQQEAGLTLREIGARFGNIHYSAVSQNIRRLKKRWGEDRLHRQQQAVMSRLDP</sequence>
<dbReference type="InParanoid" id="D6Z4L3"/>
<dbReference type="Gene3D" id="3.30.70.1290">
    <property type="entry name" value="Transposase IS200-like"/>
    <property type="match status" value="1"/>
</dbReference>
<dbReference type="STRING" id="589865.DaAHT2_1797"/>
<proteinExistence type="predicted"/>
<protein>
    <recommendedName>
        <fullName evidence="5">Transposase IS200-like domain-containing protein</fullName>
    </recommendedName>
</protein>
<dbReference type="SUPFAM" id="SSF143422">
    <property type="entry name" value="Transposase IS200-like"/>
    <property type="match status" value="1"/>
</dbReference>
<organism evidence="3 4">
    <name type="scientific">Desulfurivibrio alkaliphilus (strain DSM 19089 / UNIQEM U267 / AHT2)</name>
    <dbReference type="NCBI Taxonomy" id="589865"/>
    <lineage>
        <taxon>Bacteria</taxon>
        <taxon>Pseudomonadati</taxon>
        <taxon>Thermodesulfobacteriota</taxon>
        <taxon>Desulfobulbia</taxon>
        <taxon>Desulfobulbales</taxon>
        <taxon>Desulfobulbaceae</taxon>
        <taxon>Desulfurivibrio</taxon>
    </lineage>
</organism>
<dbReference type="PANTHER" id="PTHR34322:SF2">
    <property type="entry name" value="TRANSPOSASE IS200-LIKE DOMAIN-CONTAINING PROTEIN"/>
    <property type="match status" value="1"/>
</dbReference>
<keyword evidence="4" id="KW-1185">Reference proteome</keyword>
<evidence type="ECO:0000313" key="3">
    <source>
        <dbReference type="EMBL" id="ADH86488.1"/>
    </source>
</evidence>
<dbReference type="eggNOG" id="COG1943">
    <property type="taxonomic scope" value="Bacteria"/>
</dbReference>
<evidence type="ECO:0000259" key="2">
    <source>
        <dbReference type="SMART" id="SM01321"/>
    </source>
</evidence>
<dbReference type="CDD" id="cd06571">
    <property type="entry name" value="Bac_DnaA_C"/>
    <property type="match status" value="1"/>
</dbReference>
<dbReference type="InterPro" id="IPR002686">
    <property type="entry name" value="Transposase_17"/>
</dbReference>
<dbReference type="Pfam" id="PF01797">
    <property type="entry name" value="Y1_Tnp"/>
    <property type="match status" value="1"/>
</dbReference>
<dbReference type="SMART" id="SM01321">
    <property type="entry name" value="Y1_Tnp"/>
    <property type="match status" value="1"/>
</dbReference>
<accession>D6Z4L3</accession>
<dbReference type="GO" id="GO:0004803">
    <property type="term" value="F:transposase activity"/>
    <property type="evidence" value="ECO:0007669"/>
    <property type="project" value="InterPro"/>
</dbReference>
<dbReference type="GO" id="GO:0006270">
    <property type="term" value="P:DNA replication initiation"/>
    <property type="evidence" value="ECO:0007669"/>
    <property type="project" value="InterPro"/>
</dbReference>
<evidence type="ECO:0000313" key="4">
    <source>
        <dbReference type="Proteomes" id="UP000001508"/>
    </source>
</evidence>
<dbReference type="GO" id="GO:0006313">
    <property type="term" value="P:DNA transposition"/>
    <property type="evidence" value="ECO:0007669"/>
    <property type="project" value="InterPro"/>
</dbReference>
<dbReference type="SMART" id="SM00760">
    <property type="entry name" value="Bac_DnaA_C"/>
    <property type="match status" value="1"/>
</dbReference>
<evidence type="ECO:0000259" key="1">
    <source>
        <dbReference type="SMART" id="SM00760"/>
    </source>
</evidence>
<dbReference type="AlphaFoldDB" id="D6Z4L3"/>